<feature type="region of interest" description="Disordered" evidence="1">
    <location>
        <begin position="66"/>
        <end position="88"/>
    </location>
</feature>
<evidence type="ECO:0000313" key="3">
    <source>
        <dbReference type="Proteomes" id="UP001165120"/>
    </source>
</evidence>
<gene>
    <name evidence="2" type="ORF">Cboi02_000332600</name>
</gene>
<name>A0A9W6WHP5_CANBO</name>
<accession>A0A9W6WHP5</accession>
<comment type="caution">
    <text evidence="2">The sequence shown here is derived from an EMBL/GenBank/DDBJ whole genome shotgun (WGS) entry which is preliminary data.</text>
</comment>
<evidence type="ECO:0000256" key="1">
    <source>
        <dbReference type="SAM" id="MobiDB-lite"/>
    </source>
</evidence>
<feature type="compositionally biased region" description="Low complexity" evidence="1">
    <location>
        <begin position="269"/>
        <end position="355"/>
    </location>
</feature>
<proteinExistence type="predicted"/>
<feature type="compositionally biased region" description="Low complexity" evidence="1">
    <location>
        <begin position="396"/>
        <end position="405"/>
    </location>
</feature>
<reference evidence="2" key="1">
    <citation type="submission" date="2023-04" db="EMBL/GenBank/DDBJ databases">
        <title>Candida boidinii NBRC 10035.</title>
        <authorList>
            <person name="Ichikawa N."/>
            <person name="Sato H."/>
            <person name="Tonouchi N."/>
        </authorList>
    </citation>
    <scope>NUCLEOTIDE SEQUENCE</scope>
    <source>
        <strain evidence="2">NBRC 10035</strain>
    </source>
</reference>
<organism evidence="2 3">
    <name type="scientific">Candida boidinii</name>
    <name type="common">Yeast</name>
    <dbReference type="NCBI Taxonomy" id="5477"/>
    <lineage>
        <taxon>Eukaryota</taxon>
        <taxon>Fungi</taxon>
        <taxon>Dikarya</taxon>
        <taxon>Ascomycota</taxon>
        <taxon>Saccharomycotina</taxon>
        <taxon>Pichiomycetes</taxon>
        <taxon>Pichiales</taxon>
        <taxon>Pichiaceae</taxon>
        <taxon>Ogataea</taxon>
        <taxon>Ogataea/Candida clade</taxon>
    </lineage>
</organism>
<protein>
    <submittedName>
        <fullName evidence="2">Unnamed protein product</fullName>
    </submittedName>
</protein>
<dbReference type="AlphaFoldDB" id="A0A9W6WHP5"/>
<feature type="compositionally biased region" description="Polar residues" evidence="1">
    <location>
        <begin position="231"/>
        <end position="262"/>
    </location>
</feature>
<evidence type="ECO:0000313" key="2">
    <source>
        <dbReference type="EMBL" id="GME71728.1"/>
    </source>
</evidence>
<feature type="region of interest" description="Disordered" evidence="1">
    <location>
        <begin position="151"/>
        <end position="420"/>
    </location>
</feature>
<dbReference type="EMBL" id="BSXN01001131">
    <property type="protein sequence ID" value="GME71728.1"/>
    <property type="molecule type" value="Genomic_DNA"/>
</dbReference>
<keyword evidence="3" id="KW-1185">Reference proteome</keyword>
<sequence>MIDPSVPAGANSSSVSEDNNFENLDSKLDHDVLEKIGAFFFKSKKVDYLKKKRKLEKELSTDGNVNSDVNNVNNNHNSKIGNLDNDNKKKDIVANGNNLKPLNSETETGKNSINNLVVNSNNPEINREINLIMDANETSTNNAIMAASNPMPVPKSVKYQPHSHSRYHHHEPERRIKHEEKSLKDLLNSESDSSDSLEMKCDRNNDDPSCNNGSKIEITRNDDDSDMGGINSVSGSNSDTNSMNGMDTSEKNGSVMATNSRSLRMCNMGNDPSSASSASTSNPDSNSNSNPDSSGSSPSSNTGGSNDNLSDTNNNYELNGNQGINNNIGNNSVSSTFLNSSNSSSSSSSVGASSNGGPPLTITALTNNNDNYDEVTYKNGADSKEVYTPETASRDTNTNNNGMNNRSSATPNNNGHTGIGFMSKMRDMQERGLRKTFDSCLDQIQGLQELFYDLNDSELSREDKLLFNMKLAKELKSTFEKSIEISKNIKQSAKSKKT</sequence>
<feature type="compositionally biased region" description="Low complexity" evidence="1">
    <location>
        <begin position="185"/>
        <end position="196"/>
    </location>
</feature>
<feature type="compositionally biased region" description="Polar residues" evidence="1">
    <location>
        <begin position="406"/>
        <end position="416"/>
    </location>
</feature>
<feature type="compositionally biased region" description="Basic and acidic residues" evidence="1">
    <location>
        <begin position="197"/>
        <end position="206"/>
    </location>
</feature>
<feature type="compositionally biased region" description="Basic and acidic residues" evidence="1">
    <location>
        <begin position="170"/>
        <end position="184"/>
    </location>
</feature>
<dbReference type="Proteomes" id="UP001165120">
    <property type="component" value="Unassembled WGS sequence"/>
</dbReference>
<feature type="compositionally biased region" description="Low complexity" evidence="1">
    <location>
        <begin position="66"/>
        <end position="77"/>
    </location>
</feature>